<evidence type="ECO:0000313" key="3">
    <source>
        <dbReference type="Proteomes" id="UP000190074"/>
    </source>
</evidence>
<dbReference type="AlphaFoldDB" id="A0A1U1NDD3"/>
<organism evidence="2 3">
    <name type="scientific">Mycobacteroides abscessus subsp. massiliense</name>
    <dbReference type="NCBI Taxonomy" id="1962118"/>
    <lineage>
        <taxon>Bacteria</taxon>
        <taxon>Bacillati</taxon>
        <taxon>Actinomycetota</taxon>
        <taxon>Actinomycetes</taxon>
        <taxon>Mycobacteriales</taxon>
        <taxon>Mycobacteriaceae</taxon>
        <taxon>Mycobacteroides</taxon>
        <taxon>Mycobacteroides abscessus</taxon>
    </lineage>
</organism>
<dbReference type="EMBL" id="FVGW01000003">
    <property type="protein sequence ID" value="SKL95954.1"/>
    <property type="molecule type" value="Genomic_DNA"/>
</dbReference>
<dbReference type="InterPro" id="IPR028903">
    <property type="entry name" value="Tox-REase-7_dom"/>
</dbReference>
<dbReference type="Proteomes" id="UP000190074">
    <property type="component" value="Unassembled WGS sequence"/>
</dbReference>
<dbReference type="Pfam" id="PF15649">
    <property type="entry name" value="Tox-REase-7"/>
    <property type="match status" value="1"/>
</dbReference>
<evidence type="ECO:0000313" key="2">
    <source>
        <dbReference type="EMBL" id="SKL95954.1"/>
    </source>
</evidence>
<name>A0A1U1NDD3_9MYCO</name>
<dbReference type="RefSeq" id="WP_005071585.1">
    <property type="nucleotide sequence ID" value="NZ_FVAI01000004.1"/>
</dbReference>
<reference evidence="2 3" key="1">
    <citation type="submission" date="2016-11" db="EMBL/GenBank/DDBJ databases">
        <authorList>
            <consortium name="Pathogen Informatics"/>
        </authorList>
    </citation>
    <scope>NUCLEOTIDE SEQUENCE [LARGE SCALE GENOMIC DNA]</scope>
    <source>
        <strain evidence="2 3">911</strain>
    </source>
</reference>
<accession>A0A1U1NDD3</accession>
<protein>
    <recommendedName>
        <fullName evidence="1">Tox-REase-7 domain-containing protein</fullName>
    </recommendedName>
</protein>
<proteinExistence type="predicted"/>
<gene>
    <name evidence="2" type="ORF">SAMEA2259716_02173</name>
</gene>
<sequence>MPPSGDRTVDVDPQWYYDVAAKLFSAGNTAIDDIGSLHGSLDVSESAGTYKTGGPRWATFYDQAATDTYELASLSQMAATELGFLIKQAGDNHAKAEEASNPGGPTGGVSGATGVTPIILSQPFQPELCVGATEATTPDRWELIKEYVTEEWANCSEGRIATAGRHFAQFGAQQPAKAMLLWVQVLAIFTPERQKFGEIKAFMAEVEQVRNGIGKSGAPLAVTLGAACGAFGAVAAASKTSSKALLLLLEAELEIISKAKTLAKVLPNSKEIINKLNDREKEIKKATAEAIDKLMKLIDTAADKAAEQGRGIYNTSSDTAGALRDILGFIPRQIDPIRGTDIEENNARGADGERRAGIDKNTKPYTVTINTGSGPSTVTVIPDSIDDENHQVIEVKNTNEVRKSREQILGELEVAKQKGYSMVLIVDHRTVINDPLIQAKIASGEIHLVRKMLDEGQ</sequence>
<feature type="domain" description="Tox-REase-7" evidence="1">
    <location>
        <begin position="349"/>
        <end position="436"/>
    </location>
</feature>
<evidence type="ECO:0000259" key="1">
    <source>
        <dbReference type="Pfam" id="PF15649"/>
    </source>
</evidence>